<dbReference type="AlphaFoldDB" id="A0A679JXN6"/>
<dbReference type="PANTHER" id="PTHR42796">
    <property type="entry name" value="FUMARYLACETOACETATE HYDROLASE DOMAIN-CONTAINING PROTEIN 2A-RELATED"/>
    <property type="match status" value="1"/>
</dbReference>
<reference evidence="4" key="1">
    <citation type="submission" date="2019-12" db="EMBL/GenBank/DDBJ databases">
        <authorList>
            <person name="Cremers G."/>
        </authorList>
    </citation>
    <scope>NUCLEOTIDE SEQUENCE</scope>
    <source>
        <strain evidence="4">Mbul2</strain>
        <plasmid evidence="4">1</plasmid>
    </source>
</reference>
<proteinExistence type="inferred from homology"/>
<keyword evidence="4" id="KW-0456">Lyase</keyword>
<dbReference type="GO" id="GO:0050385">
    <property type="term" value="F:ureidoglycolate lyase activity"/>
    <property type="evidence" value="ECO:0007669"/>
    <property type="project" value="UniProtKB-EC"/>
</dbReference>
<dbReference type="GO" id="GO:0019752">
    <property type="term" value="P:carboxylic acid metabolic process"/>
    <property type="evidence" value="ECO:0007669"/>
    <property type="project" value="UniProtKB-ARBA"/>
</dbReference>
<dbReference type="EC" id="4.3.2.3" evidence="4"/>
<keyword evidence="4" id="KW-0614">Plasmid</keyword>
<evidence type="ECO:0000256" key="2">
    <source>
        <dbReference type="ARBA" id="ARBA00022723"/>
    </source>
</evidence>
<dbReference type="Gene3D" id="3.90.850.10">
    <property type="entry name" value="Fumarylacetoacetase-like, C-terminal domain"/>
    <property type="match status" value="1"/>
</dbReference>
<geneLocation type="plasmid" evidence="4">
    <name>1</name>
</geneLocation>
<evidence type="ECO:0000256" key="1">
    <source>
        <dbReference type="ARBA" id="ARBA00010211"/>
    </source>
</evidence>
<evidence type="ECO:0000313" key="4">
    <source>
        <dbReference type="EMBL" id="CAA2139742.1"/>
    </source>
</evidence>
<dbReference type="PANTHER" id="PTHR42796:SF4">
    <property type="entry name" value="FUMARYLACETOACETATE HYDROLASE DOMAIN-CONTAINING PROTEIN 2A"/>
    <property type="match status" value="1"/>
</dbReference>
<dbReference type="GO" id="GO:0046872">
    <property type="term" value="F:metal ion binding"/>
    <property type="evidence" value="ECO:0007669"/>
    <property type="project" value="UniProtKB-KW"/>
</dbReference>
<dbReference type="EMBL" id="LR743510">
    <property type="protein sequence ID" value="CAA2139742.1"/>
    <property type="molecule type" value="Genomic_DNA"/>
</dbReference>
<name>A0A679JXN6_9HYPH</name>
<dbReference type="FunFam" id="3.90.850.10:FF:000002">
    <property type="entry name" value="2-hydroxyhepta-2,4-diene-1,7-dioate isomerase"/>
    <property type="match status" value="1"/>
</dbReference>
<keyword evidence="2" id="KW-0479">Metal-binding</keyword>
<gene>
    <name evidence="4" type="ORF">MBLL_01770</name>
</gene>
<evidence type="ECO:0000259" key="3">
    <source>
        <dbReference type="Pfam" id="PF01557"/>
    </source>
</evidence>
<dbReference type="Pfam" id="PF01557">
    <property type="entry name" value="FAA_hydrolase"/>
    <property type="match status" value="1"/>
</dbReference>
<dbReference type="InterPro" id="IPR011234">
    <property type="entry name" value="Fumarylacetoacetase-like_C"/>
</dbReference>
<comment type="similarity">
    <text evidence="1">Belongs to the FAH family.</text>
</comment>
<dbReference type="GO" id="GO:0016853">
    <property type="term" value="F:isomerase activity"/>
    <property type="evidence" value="ECO:0007669"/>
    <property type="project" value="UniProtKB-ARBA"/>
</dbReference>
<dbReference type="SUPFAM" id="SSF56529">
    <property type="entry name" value="FAH"/>
    <property type="match status" value="1"/>
</dbReference>
<organism evidence="4">
    <name type="scientific">Methylobacterium bullatum</name>
    <dbReference type="NCBI Taxonomy" id="570505"/>
    <lineage>
        <taxon>Bacteria</taxon>
        <taxon>Pseudomonadati</taxon>
        <taxon>Pseudomonadota</taxon>
        <taxon>Alphaproteobacteria</taxon>
        <taxon>Hyphomicrobiales</taxon>
        <taxon>Methylobacteriaceae</taxon>
        <taxon>Methylobacterium</taxon>
    </lineage>
</organism>
<dbReference type="InterPro" id="IPR051121">
    <property type="entry name" value="FAH"/>
</dbReference>
<protein>
    <submittedName>
        <fullName evidence="4">Ureidoglycolate lyase</fullName>
        <ecNumber evidence="4">4.3.2.3</ecNumber>
    </submittedName>
</protein>
<accession>A0A679JXN6</accession>
<dbReference type="InterPro" id="IPR036663">
    <property type="entry name" value="Fumarylacetoacetase_C_sf"/>
</dbReference>
<sequence>MKLVRHGDVGDEKPGLIDAEGGLRDLSGILRDISGAALATTSLERLRAIDPETLPLLPAETRLGPCVGGTRNFIAIGLNYTDHAAEIGADIPAEPIVFNKAPSCISGPNDRVILPKGSAKTDWEVELAIVIGARASYVHANEALSYVAGLCLCNDVSEREFQMERGGTWTKGKGCPTFGPLGPWLVTLDEIPDPSALDLWLDVNGERMQSGSTSTMIFGVAQIVAYLSHFMMLEPGDVITTGTPPGVGMARKPPRFLKSGDVVTLGITGLGEQRQEIVAFDDWTAKVAAGEPTH</sequence>
<dbReference type="RefSeq" id="WP_339160378.1">
    <property type="nucleotide sequence ID" value="NZ_LR743510.1"/>
</dbReference>
<feature type="domain" description="Fumarylacetoacetase-like C-terminal" evidence="3">
    <location>
        <begin position="73"/>
        <end position="277"/>
    </location>
</feature>